<evidence type="ECO:0000256" key="1">
    <source>
        <dbReference type="ARBA" id="ARBA00008766"/>
    </source>
</evidence>
<protein>
    <submittedName>
        <fullName evidence="7">Aminopeptidase</fullName>
    </submittedName>
</protein>
<keyword evidence="8" id="KW-1185">Reference proteome</keyword>
<proteinExistence type="inferred from homology"/>
<dbReference type="Gene3D" id="3.40.350.10">
    <property type="entry name" value="Creatinase/prolidase N-terminal domain"/>
    <property type="match status" value="2"/>
</dbReference>
<dbReference type="Pfam" id="PF00557">
    <property type="entry name" value="Peptidase_M24"/>
    <property type="match status" value="1"/>
</dbReference>
<dbReference type="InterPro" id="IPR050422">
    <property type="entry name" value="X-Pro_aminopeptidase_P"/>
</dbReference>
<feature type="domain" description="Peptidase M24" evidence="4">
    <location>
        <begin position="327"/>
        <end position="540"/>
    </location>
</feature>
<dbReference type="EMBL" id="BSNG01000001">
    <property type="protein sequence ID" value="GLQ08884.1"/>
    <property type="molecule type" value="Genomic_DNA"/>
</dbReference>
<dbReference type="SUPFAM" id="SSF55920">
    <property type="entry name" value="Creatinase/aminopeptidase"/>
    <property type="match status" value="1"/>
</dbReference>
<dbReference type="RefSeq" id="WP_284388166.1">
    <property type="nucleotide sequence ID" value="NZ_BSNG01000001.1"/>
</dbReference>
<keyword evidence="3" id="KW-0378">Hydrolase</keyword>
<feature type="domain" description="Peptidase M24 C-terminal" evidence="6">
    <location>
        <begin position="546"/>
        <end position="606"/>
    </location>
</feature>
<evidence type="ECO:0000256" key="2">
    <source>
        <dbReference type="ARBA" id="ARBA00022723"/>
    </source>
</evidence>
<gene>
    <name evidence="7" type="ORF">GCM10007913_08160</name>
</gene>
<dbReference type="SUPFAM" id="SSF53092">
    <property type="entry name" value="Creatinase/prolidase N-terminal domain"/>
    <property type="match status" value="2"/>
</dbReference>
<dbReference type="Pfam" id="PF16189">
    <property type="entry name" value="Creatinase_N_2"/>
    <property type="match status" value="1"/>
</dbReference>
<dbReference type="InterPro" id="IPR033740">
    <property type="entry name" value="Pept_M24B"/>
</dbReference>
<dbReference type="Gene3D" id="3.90.230.10">
    <property type="entry name" value="Creatinase/methionine aminopeptidase superfamily"/>
    <property type="match status" value="1"/>
</dbReference>
<evidence type="ECO:0000259" key="6">
    <source>
        <dbReference type="Pfam" id="PF16188"/>
    </source>
</evidence>
<dbReference type="InterPro" id="IPR036005">
    <property type="entry name" value="Creatinase/aminopeptidase-like"/>
</dbReference>
<evidence type="ECO:0000313" key="7">
    <source>
        <dbReference type="EMBL" id="GLQ08884.1"/>
    </source>
</evidence>
<evidence type="ECO:0000256" key="3">
    <source>
        <dbReference type="ARBA" id="ARBA00022801"/>
    </source>
</evidence>
<dbReference type="Pfam" id="PF01321">
    <property type="entry name" value="Creatinase_N"/>
    <property type="match status" value="1"/>
</dbReference>
<keyword evidence="7" id="KW-0031">Aminopeptidase</keyword>
<dbReference type="InterPro" id="IPR000587">
    <property type="entry name" value="Creatinase_N"/>
</dbReference>
<feature type="domain" description="Creatinase N-terminal" evidence="5">
    <location>
        <begin position="26"/>
        <end position="160"/>
    </location>
</feature>
<comment type="caution">
    <text evidence="7">The sequence shown here is derived from an EMBL/GenBank/DDBJ whole genome shotgun (WGS) entry which is preliminary data.</text>
</comment>
<evidence type="ECO:0000259" key="5">
    <source>
        <dbReference type="Pfam" id="PF01321"/>
    </source>
</evidence>
<dbReference type="PANTHER" id="PTHR43763:SF6">
    <property type="entry name" value="XAA-PRO AMINOPEPTIDASE 1"/>
    <property type="match status" value="1"/>
</dbReference>
<dbReference type="InterPro" id="IPR029149">
    <property type="entry name" value="Creatin/AminoP/Spt16_N"/>
</dbReference>
<accession>A0ABQ5U9S7</accession>
<dbReference type="GO" id="GO:0004177">
    <property type="term" value="F:aminopeptidase activity"/>
    <property type="evidence" value="ECO:0007669"/>
    <property type="project" value="UniProtKB-KW"/>
</dbReference>
<name>A0ABQ5U9S7_9HYPH</name>
<dbReference type="PANTHER" id="PTHR43763">
    <property type="entry name" value="XAA-PRO AMINOPEPTIDASE 1"/>
    <property type="match status" value="1"/>
</dbReference>
<comment type="similarity">
    <text evidence="1">Belongs to the peptidase M24B family.</text>
</comment>
<dbReference type="InterPro" id="IPR000994">
    <property type="entry name" value="Pept_M24"/>
</dbReference>
<evidence type="ECO:0000313" key="8">
    <source>
        <dbReference type="Proteomes" id="UP001161406"/>
    </source>
</evidence>
<dbReference type="InterPro" id="IPR032416">
    <property type="entry name" value="Peptidase_M24_C"/>
</dbReference>
<reference evidence="7" key="1">
    <citation type="journal article" date="2014" name="Int. J. Syst. Evol. Microbiol.">
        <title>Complete genome of a new Firmicutes species belonging to the dominant human colonic microbiota ('Ruminococcus bicirculans') reveals two chromosomes and a selective capacity to utilize plant glucans.</title>
        <authorList>
            <consortium name="NISC Comparative Sequencing Program"/>
            <person name="Wegmann U."/>
            <person name="Louis P."/>
            <person name="Goesmann A."/>
            <person name="Henrissat B."/>
            <person name="Duncan S.H."/>
            <person name="Flint H.J."/>
        </authorList>
    </citation>
    <scope>NUCLEOTIDE SEQUENCE</scope>
    <source>
        <strain evidence="7">NBRC 103855</strain>
    </source>
</reference>
<keyword evidence="2" id="KW-0479">Metal-binding</keyword>
<reference evidence="7" key="2">
    <citation type="submission" date="2023-01" db="EMBL/GenBank/DDBJ databases">
        <title>Draft genome sequence of Devosia yakushimensis strain NBRC 103855.</title>
        <authorList>
            <person name="Sun Q."/>
            <person name="Mori K."/>
        </authorList>
    </citation>
    <scope>NUCLEOTIDE SEQUENCE</scope>
    <source>
        <strain evidence="7">NBRC 103855</strain>
    </source>
</reference>
<sequence>MTDQTFPPAIFQSFEEKADPKNVAPRLKALRAAMEKAGVDGFLVPRADAHRGESVPASEARLAYVTGFTGSAGVAIVGRKKAGLFVDSRYTLQAPAQTDTAKVTVHEALGGLPAEIGDYVPKGGTIRYDPWLHTPGEIRDLQAKLGKRAKLVPGANLVDAIWADRPRAPVSAIEVLGHNRAGRTAQDKIADIQASLDKDGADAAVLTLPESICWLLNIRGHDVPNTPFVLGFAVLPRKGLPSLYLDPAKITPELEKALNGVATIVSSKALPAALAKLGKGKKTVLIDPASAPEAVASALKQAGAALIEKRDPVLLPKSRKNEAELAGMREAHKLDGVALAKFLAWFDGNAPSGKLTEIGIVTALEAFRREDETCVDASFDTISGAGSNGAIVHYRVTEKTDRVLQPGELMLVDSGAQYLSGTTDITRTMATGPATDEQRDRFTRVLKGMIAISMARFPKGTSGAQLDVLARQFLWQDGVTYNHGTGHGVGAYLGVHEGPIGISPRYTLPLEAGNVISNEPGYYKTGEYGIRIENLIVVVESASAPGFLEFETLTLAPIDTRLIDVAMLTTGERDWLNAYHQRVWSEIGPVVAGVVKDWLKGATAAI</sequence>
<keyword evidence="7" id="KW-0645">Protease</keyword>
<dbReference type="Pfam" id="PF16188">
    <property type="entry name" value="Peptidase_M24_C"/>
    <property type="match status" value="1"/>
</dbReference>
<dbReference type="CDD" id="cd01085">
    <property type="entry name" value="APP"/>
    <property type="match status" value="1"/>
</dbReference>
<dbReference type="Proteomes" id="UP001161406">
    <property type="component" value="Unassembled WGS sequence"/>
</dbReference>
<organism evidence="7 8">
    <name type="scientific">Devosia yakushimensis</name>
    <dbReference type="NCBI Taxonomy" id="470028"/>
    <lineage>
        <taxon>Bacteria</taxon>
        <taxon>Pseudomonadati</taxon>
        <taxon>Pseudomonadota</taxon>
        <taxon>Alphaproteobacteria</taxon>
        <taxon>Hyphomicrobiales</taxon>
        <taxon>Devosiaceae</taxon>
        <taxon>Devosia</taxon>
    </lineage>
</organism>
<evidence type="ECO:0000259" key="4">
    <source>
        <dbReference type="Pfam" id="PF00557"/>
    </source>
</evidence>